<evidence type="ECO:0000256" key="1">
    <source>
        <dbReference type="SAM" id="MobiDB-lite"/>
    </source>
</evidence>
<dbReference type="OrthoDB" id="4823400at2"/>
<gene>
    <name evidence="3" type="ORF">CBZ_00980</name>
</gene>
<dbReference type="EMBL" id="BIMR01000007">
    <property type="protein sequence ID" value="GCE75042.1"/>
    <property type="molecule type" value="Genomic_DNA"/>
</dbReference>
<dbReference type="AlphaFoldDB" id="A0A402DLQ3"/>
<feature type="compositionally biased region" description="Low complexity" evidence="1">
    <location>
        <begin position="83"/>
        <end position="94"/>
    </location>
</feature>
<reference evidence="3 4" key="1">
    <citation type="submission" date="2019-01" db="EMBL/GenBank/DDBJ databases">
        <title>Draft genome sequence of Cellulomonas takizawaensis strain TKZ-21.</title>
        <authorList>
            <person name="Yamamura H."/>
            <person name="Hayashi T."/>
            <person name="Hamada M."/>
            <person name="Serisawa Y."/>
            <person name="Matsuyama K."/>
            <person name="Nakagawa Y."/>
            <person name="Otoguro M."/>
            <person name="Yanagida F."/>
            <person name="Hayakawa M."/>
        </authorList>
    </citation>
    <scope>NUCLEOTIDE SEQUENCE [LARGE SCALE GENOMIC DNA]</scope>
    <source>
        <strain evidence="3 4">NBRC12680</strain>
    </source>
</reference>
<comment type="caution">
    <text evidence="3">The sequence shown here is derived from an EMBL/GenBank/DDBJ whole genome shotgun (WGS) entry which is preliminary data.</text>
</comment>
<dbReference type="RefSeq" id="WP_130779668.1">
    <property type="nucleotide sequence ID" value="NZ_BIMR01000007.1"/>
</dbReference>
<name>A0A402DLQ3_9CELL</name>
<feature type="region of interest" description="Disordered" evidence="1">
    <location>
        <begin position="75"/>
        <end position="102"/>
    </location>
</feature>
<sequence>MERDLHDVLRAAADTDAAALAQVGTEGPWGRALSGVRRRRRVRHARQTVLGVAAVAVGVAVVLVGNLVRPQVEPAVTPSPHVTTSPRITTSPQPSTTPTPVPTTPPVALIEEPGLPPYRPLTADVLATAGAGWVVSQLDLREPGAALGDAPVRDTAVFVSSPAGEVYRAADPDPSGLGPETGFSLERWPAGASFVVVSGSGEQHHRARLDLLTGAVTDDSRGLPDRVGFVDVTPDGTEVWERWPSAWPLGGAWVLPASGDARQIGSGGDDDDTDVLVVDPTGRYAAVSTGQGPAVLDLTSDAPGAPMAVDRPADESCQSGLWFSPTRLLLNCYALREGATLSVVVTAVVVDVSSGYPVVTSTREYPPGEPYPAWAVRVADGVFAASIGEGRGWPGTRCPGVAWFDGEGRATAPLSTADDGSTFVVAGVEGFLYTVESGCGTGGPTWSVTRHDPRTGESTVVLTRPVTDLDGPGIGEVVVAR</sequence>
<protein>
    <submittedName>
        <fullName evidence="3">Uncharacterized protein</fullName>
    </submittedName>
</protein>
<organism evidence="3 4">
    <name type="scientific">Cellulomonas biazotea</name>
    <dbReference type="NCBI Taxonomy" id="1709"/>
    <lineage>
        <taxon>Bacteria</taxon>
        <taxon>Bacillati</taxon>
        <taxon>Actinomycetota</taxon>
        <taxon>Actinomycetes</taxon>
        <taxon>Micrococcales</taxon>
        <taxon>Cellulomonadaceae</taxon>
        <taxon>Cellulomonas</taxon>
    </lineage>
</organism>
<accession>A0A402DLQ3</accession>
<keyword evidence="2" id="KW-1133">Transmembrane helix</keyword>
<evidence type="ECO:0000313" key="4">
    <source>
        <dbReference type="Proteomes" id="UP000289954"/>
    </source>
</evidence>
<proteinExistence type="predicted"/>
<dbReference type="Proteomes" id="UP000289954">
    <property type="component" value="Unassembled WGS sequence"/>
</dbReference>
<keyword evidence="4" id="KW-1185">Reference proteome</keyword>
<keyword evidence="2" id="KW-0812">Transmembrane</keyword>
<evidence type="ECO:0000256" key="2">
    <source>
        <dbReference type="SAM" id="Phobius"/>
    </source>
</evidence>
<keyword evidence="2" id="KW-0472">Membrane</keyword>
<dbReference type="CDD" id="cd18773">
    <property type="entry name" value="PDC1_HK_sensor"/>
    <property type="match status" value="1"/>
</dbReference>
<evidence type="ECO:0000313" key="3">
    <source>
        <dbReference type="EMBL" id="GCE75042.1"/>
    </source>
</evidence>
<feature type="transmembrane region" description="Helical" evidence="2">
    <location>
        <begin position="48"/>
        <end position="68"/>
    </location>
</feature>